<protein>
    <submittedName>
        <fullName evidence="2">Uncharacterized protein</fullName>
    </submittedName>
</protein>
<evidence type="ECO:0000313" key="2">
    <source>
        <dbReference type="EMBL" id="PLR22843.1"/>
    </source>
</evidence>
<dbReference type="EMBL" id="PJRS01000037">
    <property type="protein sequence ID" value="PLR22843.1"/>
    <property type="molecule type" value="Genomic_DNA"/>
</dbReference>
<feature type="region of interest" description="Disordered" evidence="1">
    <location>
        <begin position="16"/>
        <end position="42"/>
    </location>
</feature>
<accession>A0A2N5D9V4</accession>
<sequence>MIACSLSQRERVGVRGYGVRRSPGTSSNLVTSHPPTAARRAPPSLKERGVVLRTAKRPRIAPGPSRFSLS</sequence>
<gene>
    <name evidence="2" type="ORF">SGCZBJ_17500</name>
</gene>
<evidence type="ECO:0000313" key="3">
    <source>
        <dbReference type="Proteomes" id="UP000234479"/>
    </source>
</evidence>
<comment type="caution">
    <text evidence="2">The sequence shown here is derived from an EMBL/GenBank/DDBJ whole genome shotgun (WGS) entry which is preliminary data.</text>
</comment>
<name>A0A2N5D9V4_9CAUL</name>
<dbReference type="AlphaFoldDB" id="A0A2N5D9V4"/>
<organism evidence="2 3">
    <name type="scientific">Caulobacter zeae</name>
    <dbReference type="NCBI Taxonomy" id="2055137"/>
    <lineage>
        <taxon>Bacteria</taxon>
        <taxon>Pseudomonadati</taxon>
        <taxon>Pseudomonadota</taxon>
        <taxon>Alphaproteobacteria</taxon>
        <taxon>Caulobacterales</taxon>
        <taxon>Caulobacteraceae</taxon>
        <taxon>Caulobacter</taxon>
    </lineage>
</organism>
<proteinExistence type="predicted"/>
<feature type="compositionally biased region" description="Polar residues" evidence="1">
    <location>
        <begin position="23"/>
        <end position="34"/>
    </location>
</feature>
<dbReference type="Proteomes" id="UP000234479">
    <property type="component" value="Unassembled WGS sequence"/>
</dbReference>
<evidence type="ECO:0000256" key="1">
    <source>
        <dbReference type="SAM" id="MobiDB-lite"/>
    </source>
</evidence>
<keyword evidence="3" id="KW-1185">Reference proteome</keyword>
<reference evidence="2 3" key="1">
    <citation type="submission" date="2017-12" db="EMBL/GenBank/DDBJ databases">
        <title>The genome sequence of Caulobacter sp. 410.</title>
        <authorList>
            <person name="Gao J."/>
            <person name="Mao X."/>
            <person name="Sun J."/>
        </authorList>
    </citation>
    <scope>NUCLEOTIDE SEQUENCE [LARGE SCALE GENOMIC DNA]</scope>
    <source>
        <strain evidence="2 3">410</strain>
    </source>
</reference>